<feature type="transmembrane region" description="Helical" evidence="10">
    <location>
        <begin position="411"/>
        <end position="431"/>
    </location>
</feature>
<keyword evidence="2" id="KW-0813">Transport</keyword>
<evidence type="ECO:0000256" key="7">
    <source>
        <dbReference type="ARBA" id="ARBA00023065"/>
    </source>
</evidence>
<feature type="transmembrane region" description="Helical" evidence="10">
    <location>
        <begin position="93"/>
        <end position="112"/>
    </location>
</feature>
<accession>A0A3B0TY70</accession>
<dbReference type="InterPro" id="IPR002528">
    <property type="entry name" value="MATE_fam"/>
</dbReference>
<evidence type="ECO:0000256" key="4">
    <source>
        <dbReference type="ARBA" id="ARBA00022475"/>
    </source>
</evidence>
<evidence type="ECO:0000313" key="11">
    <source>
        <dbReference type="EMBL" id="VAW21700.1"/>
    </source>
</evidence>
<dbReference type="EMBL" id="UOEP01000153">
    <property type="protein sequence ID" value="VAW21700.1"/>
    <property type="molecule type" value="Genomic_DNA"/>
</dbReference>
<dbReference type="InterPro" id="IPR050222">
    <property type="entry name" value="MATE_MdtK"/>
</dbReference>
<organism evidence="11">
    <name type="scientific">hydrothermal vent metagenome</name>
    <dbReference type="NCBI Taxonomy" id="652676"/>
    <lineage>
        <taxon>unclassified sequences</taxon>
        <taxon>metagenomes</taxon>
        <taxon>ecological metagenomes</taxon>
    </lineage>
</organism>
<evidence type="ECO:0000256" key="5">
    <source>
        <dbReference type="ARBA" id="ARBA00022692"/>
    </source>
</evidence>
<evidence type="ECO:0000256" key="10">
    <source>
        <dbReference type="SAM" id="Phobius"/>
    </source>
</evidence>
<dbReference type="PANTHER" id="PTHR43298:SF2">
    <property type="entry name" value="FMN_FAD EXPORTER YEEO-RELATED"/>
    <property type="match status" value="1"/>
</dbReference>
<gene>
    <name evidence="11" type="ORF">MNBD_BACTEROID01-2458</name>
</gene>
<keyword evidence="5 10" id="KW-0812">Transmembrane</keyword>
<evidence type="ECO:0000256" key="1">
    <source>
        <dbReference type="ARBA" id="ARBA00004651"/>
    </source>
</evidence>
<keyword evidence="3" id="KW-0050">Antiport</keyword>
<dbReference type="Pfam" id="PF01554">
    <property type="entry name" value="MatE"/>
    <property type="match status" value="2"/>
</dbReference>
<protein>
    <recommendedName>
        <fullName evidence="9">Multidrug-efflux transporter</fullName>
    </recommendedName>
</protein>
<comment type="subcellular location">
    <subcellularLocation>
        <location evidence="1">Cell membrane</location>
        <topology evidence="1">Multi-pass membrane protein</topology>
    </subcellularLocation>
</comment>
<feature type="transmembrane region" description="Helical" evidence="10">
    <location>
        <begin position="132"/>
        <end position="151"/>
    </location>
</feature>
<dbReference type="PIRSF" id="PIRSF006603">
    <property type="entry name" value="DinF"/>
    <property type="match status" value="1"/>
</dbReference>
<reference evidence="11" key="1">
    <citation type="submission" date="2018-06" db="EMBL/GenBank/DDBJ databases">
        <authorList>
            <person name="Zhirakovskaya E."/>
        </authorList>
    </citation>
    <scope>NUCLEOTIDE SEQUENCE</scope>
</reference>
<evidence type="ECO:0000256" key="3">
    <source>
        <dbReference type="ARBA" id="ARBA00022449"/>
    </source>
</evidence>
<feature type="transmembrane region" description="Helical" evidence="10">
    <location>
        <begin position="163"/>
        <end position="183"/>
    </location>
</feature>
<keyword evidence="8 10" id="KW-0472">Membrane</keyword>
<keyword evidence="6 10" id="KW-1133">Transmembrane helix</keyword>
<evidence type="ECO:0000256" key="9">
    <source>
        <dbReference type="ARBA" id="ARBA00031636"/>
    </source>
</evidence>
<feature type="transmembrane region" description="Helical" evidence="10">
    <location>
        <begin position="382"/>
        <end position="399"/>
    </location>
</feature>
<dbReference type="GO" id="GO:0006811">
    <property type="term" value="P:monoatomic ion transport"/>
    <property type="evidence" value="ECO:0007669"/>
    <property type="project" value="UniProtKB-KW"/>
</dbReference>
<sequence>MKDFTSGNVPRQILQFSGPLVLGSVFQNLYNVVDSIVVGNVLGKEALAAVGASFPVLWTLISLVVGIGSGASTVVSQYFGAKDNKSVLKTIDTIYIFFFGASILVTIVGITLSEPIFRLLRLPEELIPDATLYMQIYLSGMFLLFGFNGTTSILRGLGDSQTPLVFIIIAAVLNTILDLLFVMVFKWGIASVAIATVLANGFAFAGGIWYLNRTHPIIKFSLKHIHFDKKIFKSCVRIGLPTGFQQSFVAIGMMAVMGIVNGFGTNAIAAYTAALRVDSFAKMPSIAFASALASFTGQNQGAFKDDRIKRGLYSTVVISGLYSIFISGLIILFGRGVMTLFTDDPDVIKIGQDYLVIVSSFYILFSLMFSVMGLLRGAGATLIPMVITIISLWIVRIPLSIFLSKKIGVNGIWWALPVSWVIGLLIIFIYYQTGKWHNKGVVKEGLNQL</sequence>
<dbReference type="GO" id="GO:0042910">
    <property type="term" value="F:xenobiotic transmembrane transporter activity"/>
    <property type="evidence" value="ECO:0007669"/>
    <property type="project" value="InterPro"/>
</dbReference>
<evidence type="ECO:0000256" key="6">
    <source>
        <dbReference type="ARBA" id="ARBA00022989"/>
    </source>
</evidence>
<dbReference type="GO" id="GO:0015297">
    <property type="term" value="F:antiporter activity"/>
    <property type="evidence" value="ECO:0007669"/>
    <property type="project" value="UniProtKB-KW"/>
</dbReference>
<feature type="transmembrane region" description="Helical" evidence="10">
    <location>
        <begin position="312"/>
        <end position="334"/>
    </location>
</feature>
<feature type="transmembrane region" description="Helical" evidence="10">
    <location>
        <begin position="56"/>
        <end position="81"/>
    </location>
</feature>
<dbReference type="PANTHER" id="PTHR43298">
    <property type="entry name" value="MULTIDRUG RESISTANCE PROTEIN NORM-RELATED"/>
    <property type="match status" value="1"/>
</dbReference>
<dbReference type="CDD" id="cd13138">
    <property type="entry name" value="MATE_yoeA_like"/>
    <property type="match status" value="1"/>
</dbReference>
<evidence type="ECO:0000256" key="2">
    <source>
        <dbReference type="ARBA" id="ARBA00022448"/>
    </source>
</evidence>
<feature type="transmembrane region" description="Helical" evidence="10">
    <location>
        <begin position="189"/>
        <end position="211"/>
    </location>
</feature>
<dbReference type="AlphaFoldDB" id="A0A3B0TY70"/>
<feature type="transmembrane region" description="Helical" evidence="10">
    <location>
        <begin position="354"/>
        <end position="375"/>
    </location>
</feature>
<dbReference type="GO" id="GO:0005886">
    <property type="term" value="C:plasma membrane"/>
    <property type="evidence" value="ECO:0007669"/>
    <property type="project" value="UniProtKB-SubCell"/>
</dbReference>
<keyword evidence="7" id="KW-0406">Ion transport</keyword>
<keyword evidence="4" id="KW-1003">Cell membrane</keyword>
<evidence type="ECO:0000256" key="8">
    <source>
        <dbReference type="ARBA" id="ARBA00023136"/>
    </source>
</evidence>
<dbReference type="InterPro" id="IPR048279">
    <property type="entry name" value="MdtK-like"/>
</dbReference>
<dbReference type="NCBIfam" id="TIGR00797">
    <property type="entry name" value="matE"/>
    <property type="match status" value="1"/>
</dbReference>
<proteinExistence type="predicted"/>
<name>A0A3B0TY70_9ZZZZ</name>